<dbReference type="GO" id="GO:0009306">
    <property type="term" value="P:protein secretion"/>
    <property type="evidence" value="ECO:0007669"/>
    <property type="project" value="InterPro"/>
</dbReference>
<evidence type="ECO:0000256" key="1">
    <source>
        <dbReference type="ARBA" id="ARBA00004167"/>
    </source>
</evidence>
<dbReference type="Proteomes" id="UP000054558">
    <property type="component" value="Unassembled WGS sequence"/>
</dbReference>
<dbReference type="InterPro" id="IPR053022">
    <property type="entry name" value="Chloroplast_translocon_comp"/>
</dbReference>
<dbReference type="PANTHER" id="PTHR34457">
    <property type="entry name" value="EMBRYO DEFECTIVE 2410"/>
    <property type="match status" value="1"/>
</dbReference>
<feature type="region of interest" description="Disordered" evidence="6">
    <location>
        <begin position="1457"/>
        <end position="1476"/>
    </location>
</feature>
<accession>A0A1Y1IKK1</accession>
<gene>
    <name evidence="8" type="ORF">KFL_006710020</name>
</gene>
<name>A0A1Y1IKK1_KLENI</name>
<feature type="domain" description="Translocation and assembly module TamB C-terminal" evidence="7">
    <location>
        <begin position="1838"/>
        <end position="2229"/>
    </location>
</feature>
<feature type="region of interest" description="Disordered" evidence="6">
    <location>
        <begin position="1914"/>
        <end position="1941"/>
    </location>
</feature>
<feature type="compositionally biased region" description="Basic and acidic residues" evidence="6">
    <location>
        <begin position="659"/>
        <end position="680"/>
    </location>
</feature>
<feature type="region of interest" description="Disordered" evidence="6">
    <location>
        <begin position="1"/>
        <end position="33"/>
    </location>
</feature>
<evidence type="ECO:0000256" key="2">
    <source>
        <dbReference type="ARBA" id="ARBA00022692"/>
    </source>
</evidence>
<evidence type="ECO:0000256" key="6">
    <source>
        <dbReference type="SAM" id="MobiDB-lite"/>
    </source>
</evidence>
<keyword evidence="9" id="KW-1185">Reference proteome</keyword>
<dbReference type="GO" id="GO:0009706">
    <property type="term" value="C:chloroplast inner membrane"/>
    <property type="evidence" value="ECO:0000318"/>
    <property type="project" value="GO_Central"/>
</dbReference>
<evidence type="ECO:0000256" key="3">
    <source>
        <dbReference type="ARBA" id="ARBA00022989"/>
    </source>
</evidence>
<feature type="coiled-coil region" evidence="5">
    <location>
        <begin position="188"/>
        <end position="218"/>
    </location>
</feature>
<evidence type="ECO:0000313" key="9">
    <source>
        <dbReference type="Proteomes" id="UP000054558"/>
    </source>
</evidence>
<protein>
    <recommendedName>
        <fullName evidence="7">Translocation and assembly module TamB C-terminal domain-containing protein</fullName>
    </recommendedName>
</protein>
<feature type="compositionally biased region" description="Basic and acidic residues" evidence="6">
    <location>
        <begin position="558"/>
        <end position="587"/>
    </location>
</feature>
<keyword evidence="5" id="KW-0175">Coiled coil</keyword>
<dbReference type="STRING" id="105231.A0A1Y1IKK1"/>
<reference evidence="8 9" key="1">
    <citation type="journal article" date="2014" name="Nat. Commun.">
        <title>Klebsormidium flaccidum genome reveals primary factors for plant terrestrial adaptation.</title>
        <authorList>
            <person name="Hori K."/>
            <person name="Maruyama F."/>
            <person name="Fujisawa T."/>
            <person name="Togashi T."/>
            <person name="Yamamoto N."/>
            <person name="Seo M."/>
            <person name="Sato S."/>
            <person name="Yamada T."/>
            <person name="Mori H."/>
            <person name="Tajima N."/>
            <person name="Moriyama T."/>
            <person name="Ikeuchi M."/>
            <person name="Watanabe M."/>
            <person name="Wada H."/>
            <person name="Kobayashi K."/>
            <person name="Saito M."/>
            <person name="Masuda T."/>
            <person name="Sasaki-Sekimoto Y."/>
            <person name="Mashiguchi K."/>
            <person name="Awai K."/>
            <person name="Shimojima M."/>
            <person name="Masuda S."/>
            <person name="Iwai M."/>
            <person name="Nobusawa T."/>
            <person name="Narise T."/>
            <person name="Kondo S."/>
            <person name="Saito H."/>
            <person name="Sato R."/>
            <person name="Murakawa M."/>
            <person name="Ihara Y."/>
            <person name="Oshima-Yamada Y."/>
            <person name="Ohtaka K."/>
            <person name="Satoh M."/>
            <person name="Sonobe K."/>
            <person name="Ishii M."/>
            <person name="Ohtani R."/>
            <person name="Kanamori-Sato M."/>
            <person name="Honoki R."/>
            <person name="Miyazaki D."/>
            <person name="Mochizuki H."/>
            <person name="Umetsu J."/>
            <person name="Higashi K."/>
            <person name="Shibata D."/>
            <person name="Kamiya Y."/>
            <person name="Sato N."/>
            <person name="Nakamura Y."/>
            <person name="Tabata S."/>
            <person name="Ida S."/>
            <person name="Kurokawa K."/>
            <person name="Ohta H."/>
        </authorList>
    </citation>
    <scope>NUCLEOTIDE SEQUENCE [LARGE SCALE GENOMIC DNA]</scope>
    <source>
        <strain evidence="8 9">NIES-2285</strain>
    </source>
</reference>
<dbReference type="OMA" id="ANGHIKF"/>
<feature type="compositionally biased region" description="Basic and acidic residues" evidence="6">
    <location>
        <begin position="525"/>
        <end position="534"/>
    </location>
</feature>
<keyword evidence="4" id="KW-0472">Membrane</keyword>
<dbReference type="PANTHER" id="PTHR34457:SF3">
    <property type="entry name" value="PROTEIN TIC236, CHLOROPLASTIC"/>
    <property type="match status" value="1"/>
</dbReference>
<keyword evidence="2" id="KW-0812">Transmembrane</keyword>
<feature type="region of interest" description="Disordered" evidence="6">
    <location>
        <begin position="1693"/>
        <end position="1714"/>
    </location>
</feature>
<comment type="subcellular location">
    <subcellularLocation>
        <location evidence="1">Membrane</location>
        <topology evidence="1">Single-pass membrane protein</topology>
    </subcellularLocation>
</comment>
<feature type="region of interest" description="Disordered" evidence="6">
    <location>
        <begin position="414"/>
        <end position="511"/>
    </location>
</feature>
<evidence type="ECO:0000256" key="5">
    <source>
        <dbReference type="SAM" id="Coils"/>
    </source>
</evidence>
<dbReference type="InterPro" id="IPR007452">
    <property type="entry name" value="TamB_C"/>
</dbReference>
<feature type="region of interest" description="Disordered" evidence="6">
    <location>
        <begin position="523"/>
        <end position="680"/>
    </location>
</feature>
<feature type="compositionally biased region" description="Basic and acidic residues" evidence="6">
    <location>
        <begin position="275"/>
        <end position="322"/>
    </location>
</feature>
<proteinExistence type="predicted"/>
<feature type="region of interest" description="Disordered" evidence="6">
    <location>
        <begin position="275"/>
        <end position="373"/>
    </location>
</feature>
<dbReference type="Pfam" id="PF04357">
    <property type="entry name" value="TamB"/>
    <property type="match status" value="1"/>
</dbReference>
<sequence length="2251" mass="242924">MASNGHSFVQEPHIASPETDHCNGTGTTHPPPSPPRLLAAFLQHPLVKPLLGGCLLAAFLFVSQLCAKRVLTKFVLPKAASVVSQALDRKVELGAATNVSLFTGLTLGRTAVGPSGTEFSCGEAASVRVTVNLLLSILKRQIVLEALIEEPQVLVAQEPDFTWLTIPQPLDKKEEVVQGAVDSRAAQIKKSREEKKVEQEAAREAKAVEMARRQLERMVGRASEKETRVERKRWWRREKARKGSVREIWARVQAESARGFLVSRGLLERGGKVAEETIERGEGSGQGERELEAGRRQEETILKADEEAAEQKRKERELRRQIAEQTRVDLAGSEEKGTEVERQRETDESASREGENLEGAAEIERGSEVMSPPVEDLPLLEALLEGRSEIEGLVPEGEKEEGETIEMIGGLAEEEDGFDGSGEALESEAEVLTDEEKGEDETGSETEESVSPEVDAEMHTIEIEEGRVSDVTIEVGRSESGPGSEDAGKLEELVVGTNVPKPETPEDEAVVPLKQQLIAAIQRKLAAEKAEQATKSRSQKPKQGEAGSGVPSGAASAAERRGGLSERRSESGESSRREADVFAERRASGSAASTSSSGGGTQNAHREGKRAKGAAASASQRREAARVPEAESVAGGLSTDAKAEEGGVSGGVGGEDAEAERASDKGETDKAGAKKEAREEKKKRAIAVLEKVVIKKGTLMLLPFGDQAVRRVEDVSTTVDLEDDYNKVAVDVAGRLVKRPDCGEGDGGRIGVKVNVDTEAHAWNVRVLADEVHGPNLDHLLEIPIDIKTGVATGDVFVWMNKEDTFPHLRGTVKARDVDFQIWDAPASFHETELDLVLEDQRMFFHKATGRYGLVNMTMSGDMDLNPIGGEYRFSAKIPGVEINQLMLTLKARPPPYPVAGVLRGDFFCQGALEAPVFSGHVRASAADVSRAVAAVDPPTFASTALRDTPGAVGAYDHVPFESAVGSFDFDTDTCMANIHGIKVVPVGGGEVTAQGQLWICPEGEVDPNAVDVKGEATAVPADSIILRYIPEGTQPPPVSFGRMKGEARFRGSISAPVIDMDWTAPEASGSLDGAQGHLRISKEAIRLSGSAPTFDLAATVHTSSPEPVPTAEYWKLSKEERARVEAESKPIIEGCELDLRLKGFDLVGLAEDQSTPPPPPSPENLHLRTTGRVKFSGKVAPQLTGAATSRGMPELPGLSGDIALSNIKLNQLLIAQQLSGTLDVTPSGLQLNTSGRQDEHLKLDVTARPGADGVSASEASAVDFSWRRGQIRTDLKFRPGMSRLEVQHLPLDELELASLRGNVERVDLNINFQRKKGQGYVLFKRPKFSGLKGEVLEGKLRWSGDVVTLEKLALNQAHSRYDVQMEYVLPGEGSRFAPEDTIVSAAAKLSNMKTGRWRVKLDVPRADLTEMLPATRILSQSKDPEVAYRSKEFFMDAVSSCGFVAESLTEQLQTLASKGKDDDEPPDLSQADLSEEVPLPGLAELKGLWYGSVEASGGGSGETVAKFDLRGANWEWGIYKMQDVVTTGGYTEEHGLRVDRFFIQLDTASLHADGTISDLGYMMGGSPRTSIHPPGEPHPPSDKNNLHFALLNFPVGLVPPLLQAVKASSATPETEQAAMPQWKLRGDLHMEGDLYGTLRKPQCEVKARLLDGAFGGVGLSKAELNASLAATQRLELSAVLEPSTPGGFVKVGGSVQLRPPPPLPPRETPPPGSDLFSTGPLDASAHLMDGLRWDEEGLPFSAILEEKIEETGELRIDAEVKDSGMMLMNAVSPQLEWIQGTANIVLAIRGTFSQPIANGMATISKGKMRSPVLPKPLSSISASMEVKENKLLVDWLEGRVGRSGRLKVKGAIPLLPAESAATKPGEALEVRTESFEVRAKSVYNGLLDAVIKLTGCLTEPEVAGNVRLSKGQALLSPEKSPQTSGSDDAPPAKSKSLRTSSAATDALRNLPLVHGIPISTPEVLLNWPLAEEEVDADVSTKVPVPVRLKGFKVILGPDLRVAYPFFLNFGVSGELELNGIADPLLIKPRGTILFENGDVNLVATQVKLNRDHQNKAVFLPEQGMDPNLDVRLVGSDLQLMIKGRSTNWQDNLVVTYVKAGEDAEALSPTATAKVFESQLASALLEEDGQIAFANLAASTISTVMPKVEARFRTGQARWRLVSAPQIPNLLSLDPTTDPFKSLSNLNLGYEIEVQLGKKVRAHIQRQMKESEMTTQWTLLYQLSSRLRALFSSVPYVDNKVLLEYSASSQD</sequence>
<feature type="compositionally biased region" description="Basic and acidic residues" evidence="6">
    <location>
        <begin position="620"/>
        <end position="629"/>
    </location>
</feature>
<dbReference type="OrthoDB" id="1386367at2759"/>
<keyword evidence="3" id="KW-1133">Transmembrane helix</keyword>
<evidence type="ECO:0000256" key="4">
    <source>
        <dbReference type="ARBA" id="ARBA00023136"/>
    </source>
</evidence>
<evidence type="ECO:0000259" key="7">
    <source>
        <dbReference type="Pfam" id="PF04357"/>
    </source>
</evidence>
<feature type="compositionally biased region" description="Acidic residues" evidence="6">
    <location>
        <begin position="425"/>
        <end position="450"/>
    </location>
</feature>
<organism evidence="8 9">
    <name type="scientific">Klebsormidium nitens</name>
    <name type="common">Green alga</name>
    <name type="synonym">Ulothrix nitens</name>
    <dbReference type="NCBI Taxonomy" id="105231"/>
    <lineage>
        <taxon>Eukaryota</taxon>
        <taxon>Viridiplantae</taxon>
        <taxon>Streptophyta</taxon>
        <taxon>Klebsormidiophyceae</taxon>
        <taxon>Klebsormidiales</taxon>
        <taxon>Klebsormidiaceae</taxon>
        <taxon>Klebsormidium</taxon>
    </lineage>
</organism>
<feature type="compositionally biased region" description="Pro residues" evidence="6">
    <location>
        <begin position="1699"/>
        <end position="1713"/>
    </location>
</feature>
<feature type="compositionally biased region" description="Basic and acidic residues" evidence="6">
    <location>
        <begin position="333"/>
        <end position="355"/>
    </location>
</feature>
<evidence type="ECO:0000313" key="8">
    <source>
        <dbReference type="EMBL" id="GAQ90672.1"/>
    </source>
</evidence>
<dbReference type="GO" id="GO:0005886">
    <property type="term" value="C:plasma membrane"/>
    <property type="evidence" value="ECO:0007669"/>
    <property type="project" value="InterPro"/>
</dbReference>
<dbReference type="EMBL" id="DF237620">
    <property type="protein sequence ID" value="GAQ90672.1"/>
    <property type="molecule type" value="Genomic_DNA"/>
</dbReference>
<feature type="compositionally biased region" description="Basic and acidic residues" evidence="6">
    <location>
        <begin position="456"/>
        <end position="468"/>
    </location>
</feature>
<feature type="compositionally biased region" description="Low complexity" evidence="6">
    <location>
        <begin position="548"/>
        <end position="557"/>
    </location>
</feature>